<sequence length="283" mass="32644">MRDDDFESTIKVVLVGNGIVGKSSLIQRYCNGIFTNEYKKTLGVDFLERTVKAHGQEIRLMLWDTAGQEEFDALTKAYYRGAQACVIVFSTTDRESFDSVVSWKKKVEYECGQIPMALVQNKMDLISRSKVSRDEVDSLARSIRLKVFRTSVKENLNVDSVFSYLAESYVDSVTENQEERSVTKLTNPTQKSDLISTPIFKLRSNGGSKYRRKRMNGPHGITSNCNAPVIHHFRYKNRFHLIPPLRPANSTILLHHRRYYPQMHSRQSDKLLKNTVFKSCWLF</sequence>
<dbReference type="EMBL" id="CAEY01000246">
    <property type="status" value="NOT_ANNOTATED_CDS"/>
    <property type="molecule type" value="Genomic_DNA"/>
</dbReference>
<protein>
    <recommendedName>
        <fullName evidence="5">Ras-related protein Rab-23</fullName>
    </recommendedName>
</protein>
<evidence type="ECO:0000256" key="2">
    <source>
        <dbReference type="ARBA" id="ARBA00023134"/>
    </source>
</evidence>
<dbReference type="Gene3D" id="3.40.50.300">
    <property type="entry name" value="P-loop containing nucleotide triphosphate hydrolases"/>
    <property type="match status" value="1"/>
</dbReference>
<dbReference type="PROSITE" id="PS51419">
    <property type="entry name" value="RAB"/>
    <property type="match status" value="1"/>
</dbReference>
<dbReference type="InterPro" id="IPR005225">
    <property type="entry name" value="Small_GTP-bd"/>
</dbReference>
<dbReference type="SMART" id="SM00174">
    <property type="entry name" value="RHO"/>
    <property type="match status" value="1"/>
</dbReference>
<dbReference type="PROSITE" id="PS51421">
    <property type="entry name" value="RAS"/>
    <property type="match status" value="1"/>
</dbReference>
<dbReference type="PANTHER" id="PTHR47977">
    <property type="entry name" value="RAS-RELATED PROTEIN RAB"/>
    <property type="match status" value="1"/>
</dbReference>
<dbReference type="Proteomes" id="UP000015104">
    <property type="component" value="Unassembled WGS sequence"/>
</dbReference>
<dbReference type="GO" id="GO:0005525">
    <property type="term" value="F:GTP binding"/>
    <property type="evidence" value="ECO:0007669"/>
    <property type="project" value="UniProtKB-KW"/>
</dbReference>
<keyword evidence="4" id="KW-1185">Reference proteome</keyword>
<dbReference type="EnsemblMetazoa" id="tetur15g02120.1">
    <property type="protein sequence ID" value="tetur15g02120.1"/>
    <property type="gene ID" value="tetur15g02120"/>
</dbReference>
<dbReference type="KEGG" id="tut:107365419"/>
<dbReference type="OMA" id="KKVEYEC"/>
<dbReference type="Pfam" id="PF00071">
    <property type="entry name" value="Ras"/>
    <property type="match status" value="1"/>
</dbReference>
<reference evidence="4" key="1">
    <citation type="submission" date="2011-08" db="EMBL/GenBank/DDBJ databases">
        <authorList>
            <person name="Rombauts S."/>
        </authorList>
    </citation>
    <scope>NUCLEOTIDE SEQUENCE</scope>
    <source>
        <strain evidence="4">London</strain>
    </source>
</reference>
<dbReference type="PROSITE" id="PS51420">
    <property type="entry name" value="RHO"/>
    <property type="match status" value="1"/>
</dbReference>
<dbReference type="eggNOG" id="KOG4252">
    <property type="taxonomic scope" value="Eukaryota"/>
</dbReference>
<proteinExistence type="predicted"/>
<dbReference type="InterPro" id="IPR001806">
    <property type="entry name" value="Small_GTPase"/>
</dbReference>
<accession>T1KMM2</accession>
<dbReference type="SMART" id="SM00176">
    <property type="entry name" value="RAN"/>
    <property type="match status" value="1"/>
</dbReference>
<evidence type="ECO:0000256" key="1">
    <source>
        <dbReference type="ARBA" id="ARBA00022741"/>
    </source>
</evidence>
<evidence type="ECO:0000313" key="4">
    <source>
        <dbReference type="Proteomes" id="UP000015104"/>
    </source>
</evidence>
<dbReference type="AlphaFoldDB" id="T1KMM2"/>
<dbReference type="SMART" id="SM00175">
    <property type="entry name" value="RAB"/>
    <property type="match status" value="1"/>
</dbReference>
<reference evidence="3" key="2">
    <citation type="submission" date="2015-06" db="UniProtKB">
        <authorList>
            <consortium name="EnsemblMetazoa"/>
        </authorList>
    </citation>
    <scope>IDENTIFICATION</scope>
</reference>
<dbReference type="SUPFAM" id="SSF52540">
    <property type="entry name" value="P-loop containing nucleoside triphosphate hydrolases"/>
    <property type="match status" value="1"/>
</dbReference>
<dbReference type="STRING" id="32264.T1KMM2"/>
<dbReference type="HOGENOM" id="CLU_041217_10_6_1"/>
<dbReference type="NCBIfam" id="TIGR00231">
    <property type="entry name" value="small_GTP"/>
    <property type="match status" value="1"/>
</dbReference>
<evidence type="ECO:0008006" key="5">
    <source>
        <dbReference type="Google" id="ProtNLM"/>
    </source>
</evidence>
<dbReference type="SMART" id="SM00173">
    <property type="entry name" value="RAS"/>
    <property type="match status" value="1"/>
</dbReference>
<dbReference type="InterPro" id="IPR050227">
    <property type="entry name" value="Rab"/>
</dbReference>
<dbReference type="GO" id="GO:0003924">
    <property type="term" value="F:GTPase activity"/>
    <property type="evidence" value="ECO:0007669"/>
    <property type="project" value="InterPro"/>
</dbReference>
<keyword evidence="2" id="KW-0342">GTP-binding</keyword>
<evidence type="ECO:0000313" key="3">
    <source>
        <dbReference type="EnsemblMetazoa" id="tetur15g02120.1"/>
    </source>
</evidence>
<dbReference type="OrthoDB" id="6585768at2759"/>
<organism evidence="3 4">
    <name type="scientific">Tetranychus urticae</name>
    <name type="common">Two-spotted spider mite</name>
    <dbReference type="NCBI Taxonomy" id="32264"/>
    <lineage>
        <taxon>Eukaryota</taxon>
        <taxon>Metazoa</taxon>
        <taxon>Ecdysozoa</taxon>
        <taxon>Arthropoda</taxon>
        <taxon>Chelicerata</taxon>
        <taxon>Arachnida</taxon>
        <taxon>Acari</taxon>
        <taxon>Acariformes</taxon>
        <taxon>Trombidiformes</taxon>
        <taxon>Prostigmata</taxon>
        <taxon>Eleutherengona</taxon>
        <taxon>Raphignathae</taxon>
        <taxon>Tetranychoidea</taxon>
        <taxon>Tetranychidae</taxon>
        <taxon>Tetranychus</taxon>
    </lineage>
</organism>
<keyword evidence="1" id="KW-0547">Nucleotide-binding</keyword>
<gene>
    <name evidence="3" type="primary">107365419</name>
</gene>
<dbReference type="PRINTS" id="PR00449">
    <property type="entry name" value="RASTRNSFRMNG"/>
</dbReference>
<dbReference type="InterPro" id="IPR027417">
    <property type="entry name" value="P-loop_NTPase"/>
</dbReference>
<name>T1KMM2_TETUR</name>
<dbReference type="FunFam" id="3.40.50.300:FF:001204">
    <property type="entry name" value="Small GTP-binding protein, putative"/>
    <property type="match status" value="1"/>
</dbReference>